<dbReference type="GO" id="GO:0070402">
    <property type="term" value="F:NADPH binding"/>
    <property type="evidence" value="ECO:0007669"/>
    <property type="project" value="TreeGrafter"/>
</dbReference>
<name>A0A0N5ATS5_9BILA</name>
<dbReference type="SUPFAM" id="SSF51735">
    <property type="entry name" value="NAD(P)-binding Rossmann-fold domains"/>
    <property type="match status" value="1"/>
</dbReference>
<evidence type="ECO:0000313" key="14">
    <source>
        <dbReference type="WBParaSite" id="SMUV_0000824201-mRNA-1"/>
    </source>
</evidence>
<keyword evidence="5" id="KW-0783">Tetrahydrobiopterin biosynthesis</keyword>
<keyword evidence="3" id="KW-0521">NADP</keyword>
<keyword evidence="13" id="KW-1185">Reference proteome</keyword>
<dbReference type="FunFam" id="3.40.50.720:FF:000157">
    <property type="entry name" value="Quinoid dihydropteridine reductase"/>
    <property type="match status" value="1"/>
</dbReference>
<dbReference type="Pfam" id="PF00106">
    <property type="entry name" value="adh_short"/>
    <property type="match status" value="1"/>
</dbReference>
<evidence type="ECO:0000256" key="4">
    <source>
        <dbReference type="ARBA" id="ARBA00023002"/>
    </source>
</evidence>
<evidence type="ECO:0000256" key="8">
    <source>
        <dbReference type="ARBA" id="ARBA00039520"/>
    </source>
</evidence>
<evidence type="ECO:0000256" key="11">
    <source>
        <dbReference type="ARBA" id="ARBA00047429"/>
    </source>
</evidence>
<proteinExistence type="inferred from homology"/>
<evidence type="ECO:0000256" key="6">
    <source>
        <dbReference type="ARBA" id="ARBA00037099"/>
    </source>
</evidence>
<evidence type="ECO:0000256" key="7">
    <source>
        <dbReference type="ARBA" id="ARBA00039153"/>
    </source>
</evidence>
<comment type="catalytic activity">
    <reaction evidence="11">
        <text>5,6,7,8-tetrahydropteridine + NADP(+) = 6,7-dihydropteridine + NADPH + H(+)</text>
        <dbReference type="Rhea" id="RHEA:17865"/>
        <dbReference type="ChEBI" id="CHEBI:15378"/>
        <dbReference type="ChEBI" id="CHEBI:28889"/>
        <dbReference type="ChEBI" id="CHEBI:30156"/>
        <dbReference type="ChEBI" id="CHEBI:57783"/>
        <dbReference type="ChEBI" id="CHEBI:58349"/>
        <dbReference type="EC" id="1.5.1.34"/>
    </reaction>
    <physiologicalReaction direction="right-to-left" evidence="11">
        <dbReference type="Rhea" id="RHEA:17867"/>
    </physiologicalReaction>
</comment>
<keyword evidence="4" id="KW-0560">Oxidoreductase</keyword>
<dbReference type="GO" id="GO:0006729">
    <property type="term" value="P:tetrahydrobiopterin biosynthetic process"/>
    <property type="evidence" value="ECO:0007669"/>
    <property type="project" value="UniProtKB-KW"/>
</dbReference>
<dbReference type="InterPro" id="IPR036291">
    <property type="entry name" value="NAD(P)-bd_dom_sf"/>
</dbReference>
<evidence type="ECO:0000256" key="1">
    <source>
        <dbReference type="ARBA" id="ARBA00006484"/>
    </source>
</evidence>
<dbReference type="GO" id="GO:0070404">
    <property type="term" value="F:NADH binding"/>
    <property type="evidence" value="ECO:0007669"/>
    <property type="project" value="TreeGrafter"/>
</dbReference>
<dbReference type="EC" id="1.5.1.34" evidence="7"/>
<dbReference type="InterPro" id="IPR002347">
    <property type="entry name" value="SDR_fam"/>
</dbReference>
<dbReference type="Gene3D" id="3.40.50.720">
    <property type="entry name" value="NAD(P)-binding Rossmann-like Domain"/>
    <property type="match status" value="1"/>
</dbReference>
<evidence type="ECO:0000256" key="2">
    <source>
        <dbReference type="ARBA" id="ARBA00011738"/>
    </source>
</evidence>
<dbReference type="GO" id="GO:0006559">
    <property type="term" value="P:L-phenylalanine catabolic process"/>
    <property type="evidence" value="ECO:0007669"/>
    <property type="project" value="TreeGrafter"/>
</dbReference>
<evidence type="ECO:0000313" key="13">
    <source>
        <dbReference type="Proteomes" id="UP000046393"/>
    </source>
</evidence>
<reference evidence="14" key="1">
    <citation type="submission" date="2017-02" db="UniProtKB">
        <authorList>
            <consortium name="WormBaseParasite"/>
        </authorList>
    </citation>
    <scope>IDENTIFICATION</scope>
</reference>
<dbReference type="Proteomes" id="UP000046393">
    <property type="component" value="Unplaced"/>
</dbReference>
<dbReference type="AlphaFoldDB" id="A0A0N5ATS5"/>
<dbReference type="CDD" id="cd05334">
    <property type="entry name" value="DHPR_SDR_c_like"/>
    <property type="match status" value="1"/>
</dbReference>
<protein>
    <recommendedName>
        <fullName evidence="8">Dihydropteridine reductase</fullName>
        <ecNumber evidence="7">1.5.1.34</ecNumber>
    </recommendedName>
    <alternativeName>
        <fullName evidence="10">HDHPR</fullName>
    </alternativeName>
    <alternativeName>
        <fullName evidence="9">Quinoid dihydropteridine reductase</fullName>
    </alternativeName>
</protein>
<comment type="similarity">
    <text evidence="1">Belongs to the short-chain dehydrogenases/reductases (SDR) family.</text>
</comment>
<evidence type="ECO:0000256" key="3">
    <source>
        <dbReference type="ARBA" id="ARBA00022857"/>
    </source>
</evidence>
<accession>A0A0N5ATS5</accession>
<dbReference type="WBParaSite" id="SMUV_0000824201-mRNA-1">
    <property type="protein sequence ID" value="SMUV_0000824201-mRNA-1"/>
    <property type="gene ID" value="SMUV_0000824201"/>
</dbReference>
<dbReference type="PANTHER" id="PTHR15104">
    <property type="entry name" value="DIHYDROPTERIDINE REDUCTASE"/>
    <property type="match status" value="1"/>
</dbReference>
<dbReference type="PANTHER" id="PTHR15104:SF0">
    <property type="entry name" value="DIHYDROPTERIDINE REDUCTASE"/>
    <property type="match status" value="1"/>
</dbReference>
<evidence type="ECO:0000256" key="12">
    <source>
        <dbReference type="ARBA" id="ARBA00047536"/>
    </source>
</evidence>
<organism evidence="13 14">
    <name type="scientific">Syphacia muris</name>
    <dbReference type="NCBI Taxonomy" id="451379"/>
    <lineage>
        <taxon>Eukaryota</taxon>
        <taxon>Metazoa</taxon>
        <taxon>Ecdysozoa</taxon>
        <taxon>Nematoda</taxon>
        <taxon>Chromadorea</taxon>
        <taxon>Rhabditida</taxon>
        <taxon>Spirurina</taxon>
        <taxon>Oxyuridomorpha</taxon>
        <taxon>Oxyuroidea</taxon>
        <taxon>Oxyuridae</taxon>
        <taxon>Syphacia</taxon>
    </lineage>
</organism>
<comment type="catalytic activity">
    <reaction evidence="12">
        <text>5,6,7,8-tetrahydropteridine + NAD(+) = 6,7-dihydropteridine + NADH + H(+)</text>
        <dbReference type="Rhea" id="RHEA:17869"/>
        <dbReference type="ChEBI" id="CHEBI:15378"/>
        <dbReference type="ChEBI" id="CHEBI:28889"/>
        <dbReference type="ChEBI" id="CHEBI:30156"/>
        <dbReference type="ChEBI" id="CHEBI:57540"/>
        <dbReference type="ChEBI" id="CHEBI:57945"/>
        <dbReference type="EC" id="1.5.1.34"/>
    </reaction>
    <physiologicalReaction direction="right-to-left" evidence="12">
        <dbReference type="Rhea" id="RHEA:17871"/>
    </physiologicalReaction>
</comment>
<dbReference type="InterPro" id="IPR020904">
    <property type="entry name" value="Sc_DH/Rdtase_CS"/>
</dbReference>
<dbReference type="GO" id="GO:0004155">
    <property type="term" value="F:6,7-dihydropteridine reductase activity"/>
    <property type="evidence" value="ECO:0007669"/>
    <property type="project" value="UniProtKB-EC"/>
</dbReference>
<evidence type="ECO:0000256" key="10">
    <source>
        <dbReference type="ARBA" id="ARBA00042518"/>
    </source>
</evidence>
<evidence type="ECO:0000256" key="9">
    <source>
        <dbReference type="ARBA" id="ARBA00041348"/>
    </source>
</evidence>
<evidence type="ECO:0000256" key="5">
    <source>
        <dbReference type="ARBA" id="ARBA00023007"/>
    </source>
</evidence>
<sequence length="236" mass="25239">MSAGRLVVYGGRGALGNALVEYFIARDYWVLSVDLKAHEKSHANVVVPQCSSWIEQEKTVLSLMQKVIGDNKVNAILCVAGGWAGGNAHSVNMIKNADTMWKQSVWSSSICARAATTYLRPGGFVQFTGSASVIDGAGSMIGYGMTKAAVHHLTKSMASAESGLPTGCSSLALLPVCLDTPANRKSMPKEAYNKWTPLESVAELLHKWISDPTSRPQSGSLVKLITKDGQTKTIII</sequence>
<dbReference type="STRING" id="451379.A0A0N5ATS5"/>
<dbReference type="PROSITE" id="PS00061">
    <property type="entry name" value="ADH_SHORT"/>
    <property type="match status" value="1"/>
</dbReference>
<comment type="function">
    <text evidence="6">Catalyzes the conversion of quinonoid dihydrobiopterin into tetrahydrobiopterin.</text>
</comment>
<dbReference type="GO" id="GO:0005737">
    <property type="term" value="C:cytoplasm"/>
    <property type="evidence" value="ECO:0007669"/>
    <property type="project" value="TreeGrafter"/>
</dbReference>
<comment type="subunit">
    <text evidence="2">Homodimer.</text>
</comment>